<keyword evidence="3" id="KW-1185">Reference proteome</keyword>
<dbReference type="Gene3D" id="2.120.10.30">
    <property type="entry name" value="TolB, C-terminal domain"/>
    <property type="match status" value="1"/>
</dbReference>
<sequence length="316" mass="32389">MNRYLPLGAVLGAALLAPLAVAPASASTTPLSPARSAPTSTTAAAKPAPIKGVAVYARFNRGYVVTRFEPGKGPIRLGVTPETGQFSASPDGRKIAWITGLGKVQVSAAGKVTTLAKGAGANAPCLTPVWSPDSAKVAFLPSSESDASPVAIAGAAGGGTRKAGTTMGVCHLAWSADGRYLAGYAGTTDGVYRLDLRARTSVRVKGVKLANHVQSLSPHGERVVVATLSPKDPGGDGGWPVWFRPTIVDTTTGAKVPIAVRGRLIGALYLPDGRLVVRVAGSGHNTLVVLDASGRQLQRLAEPAQARTQALLQIVR</sequence>
<feature type="signal peptide" evidence="1">
    <location>
        <begin position="1"/>
        <end position="26"/>
    </location>
</feature>
<dbReference type="Proteomes" id="UP001596496">
    <property type="component" value="Unassembled WGS sequence"/>
</dbReference>
<dbReference type="RefSeq" id="WP_380824653.1">
    <property type="nucleotide sequence ID" value="NZ_JBHTCG010000003.1"/>
</dbReference>
<evidence type="ECO:0008006" key="4">
    <source>
        <dbReference type="Google" id="ProtNLM"/>
    </source>
</evidence>
<reference evidence="3" key="1">
    <citation type="journal article" date="2019" name="Int. J. Syst. Evol. Microbiol.">
        <title>The Global Catalogue of Microorganisms (GCM) 10K type strain sequencing project: providing services to taxonomists for standard genome sequencing and annotation.</title>
        <authorList>
            <consortium name="The Broad Institute Genomics Platform"/>
            <consortium name="The Broad Institute Genome Sequencing Center for Infectious Disease"/>
            <person name="Wu L."/>
            <person name="Ma J."/>
        </authorList>
    </citation>
    <scope>NUCLEOTIDE SEQUENCE [LARGE SCALE GENOMIC DNA]</scope>
    <source>
        <strain evidence="3">CECT 7649</strain>
    </source>
</reference>
<organism evidence="2 3">
    <name type="scientific">Sphaerisporangium rhizosphaerae</name>
    <dbReference type="NCBI Taxonomy" id="2269375"/>
    <lineage>
        <taxon>Bacteria</taxon>
        <taxon>Bacillati</taxon>
        <taxon>Actinomycetota</taxon>
        <taxon>Actinomycetes</taxon>
        <taxon>Streptosporangiales</taxon>
        <taxon>Streptosporangiaceae</taxon>
        <taxon>Sphaerisporangium</taxon>
    </lineage>
</organism>
<dbReference type="EMBL" id="JBHTCG010000003">
    <property type="protein sequence ID" value="MFC7381654.1"/>
    <property type="molecule type" value="Genomic_DNA"/>
</dbReference>
<comment type="caution">
    <text evidence="2">The sequence shown here is derived from an EMBL/GenBank/DDBJ whole genome shotgun (WGS) entry which is preliminary data.</text>
</comment>
<dbReference type="InterPro" id="IPR011042">
    <property type="entry name" value="6-blade_b-propeller_TolB-like"/>
</dbReference>
<evidence type="ECO:0000256" key="1">
    <source>
        <dbReference type="SAM" id="SignalP"/>
    </source>
</evidence>
<proteinExistence type="predicted"/>
<protein>
    <recommendedName>
        <fullName evidence="4">WD40 repeat domain-containing protein</fullName>
    </recommendedName>
</protein>
<name>A0ABW2NWZ3_9ACTN</name>
<evidence type="ECO:0000313" key="3">
    <source>
        <dbReference type="Proteomes" id="UP001596496"/>
    </source>
</evidence>
<gene>
    <name evidence="2" type="ORF">ACFQSB_05495</name>
</gene>
<evidence type="ECO:0000313" key="2">
    <source>
        <dbReference type="EMBL" id="MFC7381654.1"/>
    </source>
</evidence>
<keyword evidence="1" id="KW-0732">Signal</keyword>
<accession>A0ABW2NWZ3</accession>
<feature type="chain" id="PRO_5046714638" description="WD40 repeat domain-containing protein" evidence="1">
    <location>
        <begin position="27"/>
        <end position="316"/>
    </location>
</feature>
<dbReference type="SUPFAM" id="SSF82171">
    <property type="entry name" value="DPP6 N-terminal domain-like"/>
    <property type="match status" value="1"/>
</dbReference>